<reference evidence="2" key="1">
    <citation type="journal article" date="2011" name="MBio">
        <title>Novel metabolic attributes of the genus Cyanothece, comprising a group of unicellular nitrogen-fixing Cyanobacteria.</title>
        <authorList>
            <person name="Bandyopadhyay A."/>
            <person name="Elvitigala T."/>
            <person name="Welsh E."/>
            <person name="Stockel J."/>
            <person name="Liberton M."/>
            <person name="Min H."/>
            <person name="Sherman L.A."/>
            <person name="Pakrasi H.B."/>
        </authorList>
    </citation>
    <scope>NUCLEOTIDE SEQUENCE [LARGE SCALE GENOMIC DNA]</scope>
    <source>
        <strain evidence="2">PCC 7822</strain>
    </source>
</reference>
<protein>
    <submittedName>
        <fullName evidence="1">Hydrogenase maturation protease</fullName>
    </submittedName>
</protein>
<dbReference type="GO" id="GO:0016485">
    <property type="term" value="P:protein processing"/>
    <property type="evidence" value="ECO:0007669"/>
    <property type="project" value="TreeGrafter"/>
</dbReference>
<keyword evidence="1" id="KW-0645">Protease</keyword>
<dbReference type="MEROPS" id="A31.004"/>
<dbReference type="GO" id="GO:0008047">
    <property type="term" value="F:enzyme activator activity"/>
    <property type="evidence" value="ECO:0007669"/>
    <property type="project" value="InterPro"/>
</dbReference>
<dbReference type="PRINTS" id="PR00446">
    <property type="entry name" value="HYDRGNUPTAKE"/>
</dbReference>
<dbReference type="CDD" id="cd06066">
    <property type="entry name" value="H2MP_NAD-link-bidir"/>
    <property type="match status" value="1"/>
</dbReference>
<name>E0UJL6_GLOV7</name>
<dbReference type="InterPro" id="IPR023430">
    <property type="entry name" value="Pept_HybD-like_dom_sf"/>
</dbReference>
<dbReference type="STRING" id="497965.Cyan7822_0210"/>
<dbReference type="PANTHER" id="PTHR30302:SF5">
    <property type="entry name" value="SLR1876 PROTEIN"/>
    <property type="match status" value="1"/>
</dbReference>
<dbReference type="HOGENOM" id="CLU_099037_6_1_3"/>
<dbReference type="Gene3D" id="3.40.50.1450">
    <property type="entry name" value="HybD-like"/>
    <property type="match status" value="1"/>
</dbReference>
<dbReference type="OrthoDB" id="512922at2"/>
<keyword evidence="1" id="KW-0378">Hydrolase</keyword>
<proteinExistence type="predicted"/>
<dbReference type="GO" id="GO:0004175">
    <property type="term" value="F:endopeptidase activity"/>
    <property type="evidence" value="ECO:0007669"/>
    <property type="project" value="TreeGrafter"/>
</dbReference>
<dbReference type="AlphaFoldDB" id="E0UJL6"/>
<accession>E0UJL6</accession>
<dbReference type="InterPro" id="IPR000671">
    <property type="entry name" value="Peptidase_A31"/>
</dbReference>
<dbReference type="eggNOG" id="COG0680">
    <property type="taxonomic scope" value="Bacteria"/>
</dbReference>
<evidence type="ECO:0000313" key="1">
    <source>
        <dbReference type="EMBL" id="ADN12260.1"/>
    </source>
</evidence>
<dbReference type="Proteomes" id="UP000008206">
    <property type="component" value="Chromosome"/>
</dbReference>
<dbReference type="EMBL" id="CP002198">
    <property type="protein sequence ID" value="ADN12260.1"/>
    <property type="molecule type" value="Genomic_DNA"/>
</dbReference>
<evidence type="ECO:0000313" key="2">
    <source>
        <dbReference type="Proteomes" id="UP000008206"/>
    </source>
</evidence>
<organism evidence="1 2">
    <name type="scientific">Gloeothece verrucosa (strain PCC 7822)</name>
    <name type="common">Cyanothece sp. (strain PCC 7822)</name>
    <dbReference type="NCBI Taxonomy" id="497965"/>
    <lineage>
        <taxon>Bacteria</taxon>
        <taxon>Bacillati</taxon>
        <taxon>Cyanobacteriota</taxon>
        <taxon>Cyanophyceae</taxon>
        <taxon>Oscillatoriophycideae</taxon>
        <taxon>Chroococcales</taxon>
        <taxon>Aphanothecaceae</taxon>
        <taxon>Gloeothece</taxon>
        <taxon>Gloeothece verrucosa</taxon>
    </lineage>
</organism>
<keyword evidence="2" id="KW-1185">Reference proteome</keyword>
<dbReference type="RefSeq" id="WP_013320370.1">
    <property type="nucleotide sequence ID" value="NC_014501.1"/>
</dbReference>
<gene>
    <name evidence="1" type="ordered locus">Cyan7822_0210</name>
</gene>
<dbReference type="SUPFAM" id="SSF53163">
    <property type="entry name" value="HybD-like"/>
    <property type="match status" value="1"/>
</dbReference>
<dbReference type="NCBIfam" id="TIGR00072">
    <property type="entry name" value="hydrog_prot"/>
    <property type="match status" value="1"/>
</dbReference>
<dbReference type="PANTHER" id="PTHR30302">
    <property type="entry name" value="HYDROGENASE 1 MATURATION PROTEASE"/>
    <property type="match status" value="1"/>
</dbReference>
<dbReference type="KEGG" id="cyj:Cyan7822_0210"/>
<sequence>MSQYLIIGYGNTLRGDDGVGVRVAETIATQQWPAVQVLAVHQLTPELAENIASAKGVIFVDAVPSDAATVEVQPLQPIEIEETLGHTGDPRAILSLVKVLYGCCPAAWWVLIPGRNFEFGEELSPVTEKCLQEAISIIKKFTIN</sequence>